<reference evidence="1" key="1">
    <citation type="submission" date="2020-05" db="EMBL/GenBank/DDBJ databases">
        <title>Large-scale comparative analyses of tick genomes elucidate their genetic diversity and vector capacities.</title>
        <authorList>
            <person name="Jia N."/>
            <person name="Wang J."/>
            <person name="Shi W."/>
            <person name="Du L."/>
            <person name="Sun Y."/>
            <person name="Zhan W."/>
            <person name="Jiang J."/>
            <person name="Wang Q."/>
            <person name="Zhang B."/>
            <person name="Ji P."/>
            <person name="Sakyi L.B."/>
            <person name="Cui X."/>
            <person name="Yuan T."/>
            <person name="Jiang B."/>
            <person name="Yang W."/>
            <person name="Lam T.T.-Y."/>
            <person name="Chang Q."/>
            <person name="Ding S."/>
            <person name="Wang X."/>
            <person name="Zhu J."/>
            <person name="Ruan X."/>
            <person name="Zhao L."/>
            <person name="Wei J."/>
            <person name="Que T."/>
            <person name="Du C."/>
            <person name="Cheng J."/>
            <person name="Dai P."/>
            <person name="Han X."/>
            <person name="Huang E."/>
            <person name="Gao Y."/>
            <person name="Liu J."/>
            <person name="Shao H."/>
            <person name="Ye R."/>
            <person name="Li L."/>
            <person name="Wei W."/>
            <person name="Wang X."/>
            <person name="Wang C."/>
            <person name="Yang T."/>
            <person name="Huo Q."/>
            <person name="Li W."/>
            <person name="Guo W."/>
            <person name="Chen H."/>
            <person name="Zhou L."/>
            <person name="Ni X."/>
            <person name="Tian J."/>
            <person name="Zhou Y."/>
            <person name="Sheng Y."/>
            <person name="Liu T."/>
            <person name="Pan Y."/>
            <person name="Xia L."/>
            <person name="Li J."/>
            <person name="Zhao F."/>
            <person name="Cao W."/>
        </authorList>
    </citation>
    <scope>NUCLEOTIDE SEQUENCE</scope>
    <source>
        <strain evidence="1">Dsil-2018</strain>
    </source>
</reference>
<protein>
    <submittedName>
        <fullName evidence="1">Uncharacterized protein</fullName>
    </submittedName>
</protein>
<keyword evidence="2" id="KW-1185">Reference proteome</keyword>
<accession>A0ACB8CXN0</accession>
<gene>
    <name evidence="1" type="ORF">HPB49_014635</name>
</gene>
<dbReference type="EMBL" id="CM023473">
    <property type="protein sequence ID" value="KAH7953967.1"/>
    <property type="molecule type" value="Genomic_DNA"/>
</dbReference>
<name>A0ACB8CXN0_DERSI</name>
<dbReference type="Proteomes" id="UP000821865">
    <property type="component" value="Chromosome 4"/>
</dbReference>
<evidence type="ECO:0000313" key="1">
    <source>
        <dbReference type="EMBL" id="KAH7953967.1"/>
    </source>
</evidence>
<evidence type="ECO:0000313" key="2">
    <source>
        <dbReference type="Proteomes" id="UP000821865"/>
    </source>
</evidence>
<organism evidence="1 2">
    <name type="scientific">Dermacentor silvarum</name>
    <name type="common">Tick</name>
    <dbReference type="NCBI Taxonomy" id="543639"/>
    <lineage>
        <taxon>Eukaryota</taxon>
        <taxon>Metazoa</taxon>
        <taxon>Ecdysozoa</taxon>
        <taxon>Arthropoda</taxon>
        <taxon>Chelicerata</taxon>
        <taxon>Arachnida</taxon>
        <taxon>Acari</taxon>
        <taxon>Parasitiformes</taxon>
        <taxon>Ixodida</taxon>
        <taxon>Ixodoidea</taxon>
        <taxon>Ixodidae</taxon>
        <taxon>Rhipicephalinae</taxon>
        <taxon>Dermacentor</taxon>
    </lineage>
</organism>
<proteinExistence type="predicted"/>
<sequence length="297" mass="33475">MAFLRVLWFPWTLVFLLALEAECLENGLARTPPMGWITWTRFMCNQCALGRYENCLTHSLITEMADRLMYDGYKAAGYEYVIIDDCWSFYYRSQGKLIGDTRRFPRGIKAVADEVHGRGLKFGIYTDIGMKTCGGYPGSFGYYKTDAQTFADWGVDYVKVDGCSADPKQMDDLYVEMGEALRSSGRRMVYSCEWPLYQQKAGMMINNTELWTRWVTPKLPDGRMSLAVLVHNANVLGGPSRIVLGISDLDLDSPDGYQVTDLVHGNTLIGVFYPGQSLTVTVPPSDLFFIKATVIQV</sequence>
<comment type="caution">
    <text evidence="1">The sequence shown here is derived from an EMBL/GenBank/DDBJ whole genome shotgun (WGS) entry which is preliminary data.</text>
</comment>